<dbReference type="Proteomes" id="UP001153269">
    <property type="component" value="Unassembled WGS sequence"/>
</dbReference>
<protein>
    <submittedName>
        <fullName evidence="1">Uncharacterized protein</fullName>
    </submittedName>
</protein>
<dbReference type="AlphaFoldDB" id="A0A9N7V0S6"/>
<sequence>MTSSQLSDRGGAMGCGPATAPLAGELACSATTTTTAASLCAHGRAALPNSCVHVNVGALGRLDENSTISAEHFIHVFARERVREAADHRAAGRTVVCAATIAGPSRTMHRIPIRN</sequence>
<organism evidence="1 2">
    <name type="scientific">Pleuronectes platessa</name>
    <name type="common">European plaice</name>
    <dbReference type="NCBI Taxonomy" id="8262"/>
    <lineage>
        <taxon>Eukaryota</taxon>
        <taxon>Metazoa</taxon>
        <taxon>Chordata</taxon>
        <taxon>Craniata</taxon>
        <taxon>Vertebrata</taxon>
        <taxon>Euteleostomi</taxon>
        <taxon>Actinopterygii</taxon>
        <taxon>Neopterygii</taxon>
        <taxon>Teleostei</taxon>
        <taxon>Neoteleostei</taxon>
        <taxon>Acanthomorphata</taxon>
        <taxon>Carangaria</taxon>
        <taxon>Pleuronectiformes</taxon>
        <taxon>Pleuronectoidei</taxon>
        <taxon>Pleuronectidae</taxon>
        <taxon>Pleuronectes</taxon>
    </lineage>
</organism>
<dbReference type="EMBL" id="CADEAL010002391">
    <property type="protein sequence ID" value="CAB1440061.1"/>
    <property type="molecule type" value="Genomic_DNA"/>
</dbReference>
<comment type="caution">
    <text evidence="1">The sequence shown here is derived from an EMBL/GenBank/DDBJ whole genome shotgun (WGS) entry which is preliminary data.</text>
</comment>
<reference evidence="1" key="1">
    <citation type="submission" date="2020-03" db="EMBL/GenBank/DDBJ databases">
        <authorList>
            <person name="Weist P."/>
        </authorList>
    </citation>
    <scope>NUCLEOTIDE SEQUENCE</scope>
</reference>
<evidence type="ECO:0000313" key="2">
    <source>
        <dbReference type="Proteomes" id="UP001153269"/>
    </source>
</evidence>
<proteinExistence type="predicted"/>
<gene>
    <name evidence="1" type="ORF">PLEPLA_LOCUS27827</name>
</gene>
<accession>A0A9N7V0S6</accession>
<evidence type="ECO:0000313" key="1">
    <source>
        <dbReference type="EMBL" id="CAB1440061.1"/>
    </source>
</evidence>
<keyword evidence="2" id="KW-1185">Reference proteome</keyword>
<name>A0A9N7V0S6_PLEPL</name>